<dbReference type="EnsemblPlants" id="MELO3C033236.2.1">
    <property type="protein sequence ID" value="MELO3C033236.2.1"/>
    <property type="gene ID" value="MELO3C033236.2"/>
</dbReference>
<reference evidence="1" key="1">
    <citation type="submission" date="2023-03" db="UniProtKB">
        <authorList>
            <consortium name="EnsemblPlants"/>
        </authorList>
    </citation>
    <scope>IDENTIFICATION</scope>
</reference>
<evidence type="ECO:0000313" key="1">
    <source>
        <dbReference type="EnsemblPlants" id="MELO3C033236.2.1"/>
    </source>
</evidence>
<dbReference type="Gramene" id="MELO3C033236.2.1">
    <property type="protein sequence ID" value="MELO3C033236.2.1"/>
    <property type="gene ID" value="MELO3C033236.2"/>
</dbReference>
<protein>
    <submittedName>
        <fullName evidence="1">Uncharacterized protein</fullName>
    </submittedName>
</protein>
<dbReference type="AlphaFoldDB" id="A0A9I9EGP5"/>
<accession>A0A9I9EGP5</accession>
<organism evidence="1">
    <name type="scientific">Cucumis melo</name>
    <name type="common">Muskmelon</name>
    <dbReference type="NCBI Taxonomy" id="3656"/>
    <lineage>
        <taxon>Eukaryota</taxon>
        <taxon>Viridiplantae</taxon>
        <taxon>Streptophyta</taxon>
        <taxon>Embryophyta</taxon>
        <taxon>Tracheophyta</taxon>
        <taxon>Spermatophyta</taxon>
        <taxon>Magnoliopsida</taxon>
        <taxon>eudicotyledons</taxon>
        <taxon>Gunneridae</taxon>
        <taxon>Pentapetalae</taxon>
        <taxon>rosids</taxon>
        <taxon>fabids</taxon>
        <taxon>Cucurbitales</taxon>
        <taxon>Cucurbitaceae</taxon>
        <taxon>Benincaseae</taxon>
        <taxon>Cucumis</taxon>
    </lineage>
</organism>
<proteinExistence type="predicted"/>
<sequence>MAIQHQYKFNSIYRISPEIASEHQQLHLFIVIKDLIQIYSKYLLIKLLKPSCKKPSRVDPFICDLTSTSVLPPSDCRTPPSISSVNNADHLQTSSFTSNRRPSSVPITQRPSSTFWTFPDPFDEASPQGIPTSFYLRTQTEAAIIDYHSITILLRLALRS</sequence>
<name>A0A9I9EGP5_CUCME</name>